<evidence type="ECO:0000313" key="1">
    <source>
        <dbReference type="EMBL" id="KAG0293301.1"/>
    </source>
</evidence>
<sequence>MSAPQGISSFRSNLLLIPEMVSHIASFLNHPDLYSTVQVSRDWDLAFYPHLWETIDDRLYAWPRILSEKEPAPNIVQTEHWIQSAFAKHHMHIKHLHICSTILVKAAAHLINNSSSNSNNWNLKSMSLDDDMKKVSTKADIPIDRPDVMKQVTALIQVNTPTLFTLTISDTYLSVCNTDYHTFFNSIRGIYNLVEFNCGDGFEF</sequence>
<dbReference type="SUPFAM" id="SSF81383">
    <property type="entry name" value="F-box domain"/>
    <property type="match status" value="1"/>
</dbReference>
<dbReference type="Proteomes" id="UP001194696">
    <property type="component" value="Unassembled WGS sequence"/>
</dbReference>
<reference evidence="1 2" key="1">
    <citation type="journal article" date="2020" name="Fungal Divers.">
        <title>Resolving the Mortierellaceae phylogeny through synthesis of multi-gene phylogenetics and phylogenomics.</title>
        <authorList>
            <person name="Vandepol N."/>
            <person name="Liber J."/>
            <person name="Desiro A."/>
            <person name="Na H."/>
            <person name="Kennedy M."/>
            <person name="Barry K."/>
            <person name="Grigoriev I.V."/>
            <person name="Miller A.N."/>
            <person name="O'Donnell K."/>
            <person name="Stajich J.E."/>
            <person name="Bonito G."/>
        </authorList>
    </citation>
    <scope>NUCLEOTIDE SEQUENCE [LARGE SCALE GENOMIC DNA]</scope>
    <source>
        <strain evidence="1 2">AD045</strain>
    </source>
</reference>
<evidence type="ECO:0000313" key="2">
    <source>
        <dbReference type="Proteomes" id="UP001194696"/>
    </source>
</evidence>
<comment type="caution">
    <text evidence="1">The sequence shown here is derived from an EMBL/GenBank/DDBJ whole genome shotgun (WGS) entry which is preliminary data.</text>
</comment>
<accession>A0ABQ7K8A8</accession>
<evidence type="ECO:0008006" key="3">
    <source>
        <dbReference type="Google" id="ProtNLM"/>
    </source>
</evidence>
<dbReference type="InterPro" id="IPR032675">
    <property type="entry name" value="LRR_dom_sf"/>
</dbReference>
<dbReference type="EMBL" id="JAAAIM010000161">
    <property type="protein sequence ID" value="KAG0293301.1"/>
    <property type="molecule type" value="Genomic_DNA"/>
</dbReference>
<gene>
    <name evidence="1" type="ORF">BGZ96_003020</name>
</gene>
<dbReference type="Gene3D" id="3.80.10.10">
    <property type="entry name" value="Ribonuclease Inhibitor"/>
    <property type="match status" value="1"/>
</dbReference>
<protein>
    <recommendedName>
        <fullName evidence="3">F-box domain-containing protein</fullName>
    </recommendedName>
</protein>
<organism evidence="1 2">
    <name type="scientific">Linnemannia gamsii</name>
    <dbReference type="NCBI Taxonomy" id="64522"/>
    <lineage>
        <taxon>Eukaryota</taxon>
        <taxon>Fungi</taxon>
        <taxon>Fungi incertae sedis</taxon>
        <taxon>Mucoromycota</taxon>
        <taxon>Mortierellomycotina</taxon>
        <taxon>Mortierellomycetes</taxon>
        <taxon>Mortierellales</taxon>
        <taxon>Mortierellaceae</taxon>
        <taxon>Linnemannia</taxon>
    </lineage>
</organism>
<proteinExistence type="predicted"/>
<dbReference type="InterPro" id="IPR036047">
    <property type="entry name" value="F-box-like_dom_sf"/>
</dbReference>
<keyword evidence="2" id="KW-1185">Reference proteome</keyword>
<name>A0ABQ7K8A8_9FUNG</name>